<keyword evidence="14" id="KW-0472">Membrane</keyword>
<keyword evidence="3" id="KW-0479">Metal-binding</keyword>
<comment type="subcellular location">
    <subcellularLocation>
        <location evidence="1 13">Nucleus</location>
        <location evidence="1 13">Nucleoplasm</location>
    </subcellularLocation>
</comment>
<organism evidence="16 17">
    <name type="scientific">Sander lucioperca</name>
    <name type="common">Pike-perch</name>
    <name type="synonym">Perca lucioperca</name>
    <dbReference type="NCBI Taxonomy" id="283035"/>
    <lineage>
        <taxon>Eukaryota</taxon>
        <taxon>Metazoa</taxon>
        <taxon>Chordata</taxon>
        <taxon>Craniata</taxon>
        <taxon>Vertebrata</taxon>
        <taxon>Euteleostomi</taxon>
        <taxon>Actinopterygii</taxon>
        <taxon>Neopterygii</taxon>
        <taxon>Teleostei</taxon>
        <taxon>Neoteleostei</taxon>
        <taxon>Acanthomorphata</taxon>
        <taxon>Eupercaria</taxon>
        <taxon>Perciformes</taxon>
        <taxon>Percoidei</taxon>
        <taxon>Percidae</taxon>
        <taxon>Luciopercinae</taxon>
        <taxon>Sander</taxon>
    </lineage>
</organism>
<evidence type="ECO:0000256" key="3">
    <source>
        <dbReference type="ARBA" id="ARBA00022723"/>
    </source>
</evidence>
<evidence type="ECO:0000256" key="14">
    <source>
        <dbReference type="SAM" id="Phobius"/>
    </source>
</evidence>
<evidence type="ECO:0000256" key="6">
    <source>
        <dbReference type="ARBA" id="ARBA00023015"/>
    </source>
</evidence>
<dbReference type="GeneTree" id="ENSGT00940000174627"/>
<evidence type="ECO:0000313" key="17">
    <source>
        <dbReference type="Proteomes" id="UP000694568"/>
    </source>
</evidence>
<keyword evidence="14" id="KW-0812">Transmembrane</keyword>
<keyword evidence="10 13" id="KW-0539">Nucleus</keyword>
<reference evidence="16" key="1">
    <citation type="submission" date="2025-08" db="UniProtKB">
        <authorList>
            <consortium name="Ensembl"/>
        </authorList>
    </citation>
    <scope>IDENTIFICATION</scope>
</reference>
<dbReference type="PANTHER" id="PTHR46600:SF1">
    <property type="entry name" value="THAP DOMAIN-CONTAINING PROTEIN 1"/>
    <property type="match status" value="1"/>
</dbReference>
<evidence type="ECO:0000256" key="12">
    <source>
        <dbReference type="PROSITE-ProRule" id="PRU00309"/>
    </source>
</evidence>
<dbReference type="SUPFAM" id="SSF57716">
    <property type="entry name" value="Glucocorticoid receptor-like (DNA-binding domain)"/>
    <property type="match status" value="1"/>
</dbReference>
<keyword evidence="7 13" id="KW-0175">Coiled coil</keyword>
<dbReference type="InterPro" id="IPR026516">
    <property type="entry name" value="THAP1/10"/>
</dbReference>
<evidence type="ECO:0000256" key="8">
    <source>
        <dbReference type="ARBA" id="ARBA00023125"/>
    </source>
</evidence>
<comment type="similarity">
    <text evidence="2 13">Belongs to the THAP1 family.</text>
</comment>
<dbReference type="PANTHER" id="PTHR46600">
    <property type="entry name" value="THAP DOMAIN-CONTAINING"/>
    <property type="match status" value="1"/>
</dbReference>
<protein>
    <recommendedName>
        <fullName evidence="13">THAP domain-containing protein 1</fullName>
    </recommendedName>
</protein>
<evidence type="ECO:0000256" key="10">
    <source>
        <dbReference type="ARBA" id="ARBA00023242"/>
    </source>
</evidence>
<dbReference type="GO" id="GO:0008270">
    <property type="term" value="F:zinc ion binding"/>
    <property type="evidence" value="ECO:0007669"/>
    <property type="project" value="UniProtKB-KW"/>
</dbReference>
<dbReference type="GO" id="GO:0005654">
    <property type="term" value="C:nucleoplasm"/>
    <property type="evidence" value="ECO:0007669"/>
    <property type="project" value="UniProtKB-SubCell"/>
</dbReference>
<comment type="function">
    <text evidence="13">DNA-binding transcription regulator that regulates endothelial cell proliferation and G1/S cell-cycle progression. Specifically binds the 5'-[AT]NTNN[GT]GGCA[AGT]-3' core DNA sequence and acts by modulating expression of pRB-E2F cell-cycle target genes.</text>
</comment>
<feature type="domain" description="THAP-type" evidence="15">
    <location>
        <begin position="1"/>
        <end position="78"/>
    </location>
</feature>
<dbReference type="AlphaFoldDB" id="A0A8D0D317"/>
<dbReference type="GO" id="GO:0003700">
    <property type="term" value="F:DNA-binding transcription factor activity"/>
    <property type="evidence" value="ECO:0007669"/>
    <property type="project" value="UniProtKB-UniRule"/>
</dbReference>
<dbReference type="GO" id="GO:0001935">
    <property type="term" value="P:endothelial cell proliferation"/>
    <property type="evidence" value="ECO:0007669"/>
    <property type="project" value="UniProtKB-UniRule"/>
</dbReference>
<keyword evidence="17" id="KW-1185">Reference proteome</keyword>
<reference evidence="16" key="2">
    <citation type="submission" date="2025-09" db="UniProtKB">
        <authorList>
            <consortium name="Ensembl"/>
        </authorList>
    </citation>
    <scope>IDENTIFICATION</scope>
</reference>
<evidence type="ECO:0000256" key="5">
    <source>
        <dbReference type="ARBA" id="ARBA00022833"/>
    </source>
</evidence>
<keyword evidence="5" id="KW-0862">Zinc</keyword>
<dbReference type="Proteomes" id="UP000694568">
    <property type="component" value="Unplaced"/>
</dbReference>
<dbReference type="InterPro" id="IPR006612">
    <property type="entry name" value="THAP_Znf"/>
</dbReference>
<evidence type="ECO:0000256" key="11">
    <source>
        <dbReference type="ARBA" id="ARBA00023306"/>
    </source>
</evidence>
<proteinExistence type="inferred from homology"/>
<dbReference type="PROSITE" id="PS50950">
    <property type="entry name" value="ZF_THAP"/>
    <property type="match status" value="1"/>
</dbReference>
<dbReference type="Pfam" id="PF05485">
    <property type="entry name" value="THAP"/>
    <property type="match status" value="1"/>
</dbReference>
<feature type="transmembrane region" description="Helical" evidence="14">
    <location>
        <begin position="162"/>
        <end position="180"/>
    </location>
</feature>
<keyword evidence="14" id="KW-1133">Transmembrane helix</keyword>
<keyword evidence="4 12" id="KW-0863">Zinc-finger</keyword>
<evidence type="ECO:0000256" key="1">
    <source>
        <dbReference type="ARBA" id="ARBA00004642"/>
    </source>
</evidence>
<accession>A0A8D0D317</accession>
<evidence type="ECO:0000256" key="2">
    <source>
        <dbReference type="ARBA" id="ARBA00006177"/>
    </source>
</evidence>
<evidence type="ECO:0000256" key="9">
    <source>
        <dbReference type="ARBA" id="ARBA00023163"/>
    </source>
</evidence>
<keyword evidence="9 13" id="KW-0804">Transcription</keyword>
<dbReference type="Ensembl" id="ENSSLUT00000030741.1">
    <property type="protein sequence ID" value="ENSSLUP00000029793.1"/>
    <property type="gene ID" value="ENSSLUG00000013379.1"/>
</dbReference>
<sequence length="189" mass="22408">MVDSCCAPGCQNRREKDKGRAFYRIPKDPDRRSKWLATIKRARSRQNQTERWEPTNNGFRLFKKSDNPLSPDYVPSIFNHVPSPEKRKRTMRLDVFNRRQKSKLQRIEKAPKPSAAAVMDLTDCPQDNRKHPKRIQSLELECHALRTENMLLKEKMNRTMRMNFSFDFWLIILALIRPLFQSFSNTVLT</sequence>
<evidence type="ECO:0000256" key="7">
    <source>
        <dbReference type="ARBA" id="ARBA00023054"/>
    </source>
</evidence>
<evidence type="ECO:0000259" key="15">
    <source>
        <dbReference type="PROSITE" id="PS50950"/>
    </source>
</evidence>
<evidence type="ECO:0000256" key="13">
    <source>
        <dbReference type="RuleBase" id="RU369073"/>
    </source>
</evidence>
<dbReference type="GO" id="GO:0043565">
    <property type="term" value="F:sequence-specific DNA binding"/>
    <property type="evidence" value="ECO:0007669"/>
    <property type="project" value="UniProtKB-UniRule"/>
</dbReference>
<keyword evidence="8 12" id="KW-0238">DNA-binding</keyword>
<keyword evidence="11 13" id="KW-0131">Cell cycle</keyword>
<evidence type="ECO:0000313" key="16">
    <source>
        <dbReference type="Ensembl" id="ENSSLUP00000029793.1"/>
    </source>
</evidence>
<keyword evidence="6 13" id="KW-0805">Transcription regulation</keyword>
<evidence type="ECO:0000256" key="4">
    <source>
        <dbReference type="ARBA" id="ARBA00022771"/>
    </source>
</evidence>
<name>A0A8D0D317_SANLU</name>